<feature type="region of interest" description="Disordered" evidence="3">
    <location>
        <begin position="83"/>
        <end position="184"/>
    </location>
</feature>
<accession>A0A9W9XJ02</accession>
<feature type="region of interest" description="Disordered" evidence="3">
    <location>
        <begin position="288"/>
        <end position="318"/>
    </location>
</feature>
<dbReference type="GO" id="GO:0003700">
    <property type="term" value="F:DNA-binding transcription factor activity"/>
    <property type="evidence" value="ECO:0007669"/>
    <property type="project" value="TreeGrafter"/>
</dbReference>
<dbReference type="Proteomes" id="UP001148312">
    <property type="component" value="Unassembled WGS sequence"/>
</dbReference>
<dbReference type="InterPro" id="IPR021858">
    <property type="entry name" value="Fun_TF"/>
</dbReference>
<evidence type="ECO:0000256" key="3">
    <source>
        <dbReference type="SAM" id="MobiDB-lite"/>
    </source>
</evidence>
<reference evidence="4" key="2">
    <citation type="journal article" date="2023" name="IMA Fungus">
        <title>Comparative genomic study of the Penicillium genus elucidates a diverse pangenome and 15 lateral gene transfer events.</title>
        <authorList>
            <person name="Petersen C."/>
            <person name="Sorensen T."/>
            <person name="Nielsen M.R."/>
            <person name="Sondergaard T.E."/>
            <person name="Sorensen J.L."/>
            <person name="Fitzpatrick D.A."/>
            <person name="Frisvad J.C."/>
            <person name="Nielsen K.L."/>
        </authorList>
    </citation>
    <scope>NUCLEOTIDE SEQUENCE</scope>
    <source>
        <strain evidence="4">IBT 30728</strain>
    </source>
</reference>
<sequence length="743" mass="81975">MPRPRRPGAPEPKRRSRNGCCGEEKPSCLNCQRQDEHCDYSFRLNWSGRSKRPSIDSSFATSNGLRTPLVEFSGVVRFDAADAGDRSAPGLSGRRVPPDGFINFKPGDFGSLEDASPSSNTTLGTLDTSTPQSSSGIGLSPSQSDDPAKASSQGRPPSTSGLFGLGRPRSSKHEICSPSASSADERADFQSLPAFVFSSNPISQPISFLRDSSGTGQHSELLSHSREVNRQHIDTRAAPHEDHGLSFLLNDIDEPTPTLHLNTSSGHDATATGTVAIRSLSFGNRNLRDRLSSTMTPSDRDSRPSLDKSEDSKNNEESIAARHKWHAYLTSVTDNYGFDNGRPDRDLTLNNDHAAIDINSAIEGASPASQYSNSLAVRKPNYSGYYASPVAINIPRYLSPLPQSLLKNPINLFHRARYLGHPEPANRIAHWVSDVFPTLRVALEASKEDITDSHLATAILLLSLKIVSPATFEVPIPWQSHLKLARDLFIARSDRLAKPGNQIGAFFARWLGYIDTMGALSCRQVGPPLMMYHHVLAESCRPQNYDEHCVDCFTGFSPRTGFFLLRLAQLVQQCDNDRFDEFGNFNRDWHPSADMVMEADALLSDFDDLGELVHADPTHHVGAEADDMMSTERAFRCAGLVHLHRRVLESSPDSFPVQDALRRLISALDRMGLGTSTEVCSLLPLFTAGCESRDSAQRMKVLDRLLELEKSGLKQMQNARRLMQHCWEKELLWIALADGQFLG</sequence>
<dbReference type="EMBL" id="JAPWDQ010000002">
    <property type="protein sequence ID" value="KAJ5493485.1"/>
    <property type="molecule type" value="Genomic_DNA"/>
</dbReference>
<feature type="compositionally biased region" description="Basic and acidic residues" evidence="3">
    <location>
        <begin position="298"/>
        <end position="318"/>
    </location>
</feature>
<dbReference type="Pfam" id="PF11951">
    <property type="entry name" value="Fungal_trans_2"/>
    <property type="match status" value="1"/>
</dbReference>
<evidence type="ECO:0008006" key="6">
    <source>
        <dbReference type="Google" id="ProtNLM"/>
    </source>
</evidence>
<gene>
    <name evidence="4" type="ORF">N7539_002231</name>
</gene>
<dbReference type="PANTHER" id="PTHR37534">
    <property type="entry name" value="TRANSCRIPTIONAL ACTIVATOR PROTEIN UGA3"/>
    <property type="match status" value="1"/>
</dbReference>
<feature type="compositionally biased region" description="Low complexity" evidence="3">
    <location>
        <begin position="131"/>
        <end position="144"/>
    </location>
</feature>
<keyword evidence="5" id="KW-1185">Reference proteome</keyword>
<dbReference type="GO" id="GO:0045944">
    <property type="term" value="P:positive regulation of transcription by RNA polymerase II"/>
    <property type="evidence" value="ECO:0007669"/>
    <property type="project" value="TreeGrafter"/>
</dbReference>
<evidence type="ECO:0000256" key="2">
    <source>
        <dbReference type="ARBA" id="ARBA00023242"/>
    </source>
</evidence>
<comment type="caution">
    <text evidence="4">The sequence shown here is derived from an EMBL/GenBank/DDBJ whole genome shotgun (WGS) entry which is preliminary data.</text>
</comment>
<evidence type="ECO:0000256" key="1">
    <source>
        <dbReference type="ARBA" id="ARBA00004123"/>
    </source>
</evidence>
<dbReference type="AlphaFoldDB" id="A0A9W9XJ02"/>
<evidence type="ECO:0000313" key="4">
    <source>
        <dbReference type="EMBL" id="KAJ5493485.1"/>
    </source>
</evidence>
<dbReference type="GeneID" id="81622083"/>
<reference evidence="4" key="1">
    <citation type="submission" date="2022-12" db="EMBL/GenBank/DDBJ databases">
        <authorList>
            <person name="Petersen C."/>
        </authorList>
    </citation>
    <scope>NUCLEOTIDE SEQUENCE</scope>
    <source>
        <strain evidence="4">IBT 30728</strain>
    </source>
</reference>
<feature type="compositionally biased region" description="Polar residues" evidence="3">
    <location>
        <begin position="116"/>
        <end position="130"/>
    </location>
</feature>
<comment type="subcellular location">
    <subcellularLocation>
        <location evidence="1">Nucleus</location>
    </subcellularLocation>
</comment>
<keyword evidence="2" id="KW-0539">Nucleus</keyword>
<dbReference type="RefSeq" id="XP_056793865.1">
    <property type="nucleotide sequence ID" value="XM_056931834.1"/>
</dbReference>
<organism evidence="4 5">
    <name type="scientific">Penicillium diatomitis</name>
    <dbReference type="NCBI Taxonomy" id="2819901"/>
    <lineage>
        <taxon>Eukaryota</taxon>
        <taxon>Fungi</taxon>
        <taxon>Dikarya</taxon>
        <taxon>Ascomycota</taxon>
        <taxon>Pezizomycotina</taxon>
        <taxon>Eurotiomycetes</taxon>
        <taxon>Eurotiomycetidae</taxon>
        <taxon>Eurotiales</taxon>
        <taxon>Aspergillaceae</taxon>
        <taxon>Penicillium</taxon>
    </lineage>
</organism>
<proteinExistence type="predicted"/>
<name>A0A9W9XJ02_9EURO</name>
<dbReference type="GO" id="GO:0000976">
    <property type="term" value="F:transcription cis-regulatory region binding"/>
    <property type="evidence" value="ECO:0007669"/>
    <property type="project" value="TreeGrafter"/>
</dbReference>
<dbReference type="PANTHER" id="PTHR37534:SF43">
    <property type="entry name" value="FINGER DOMAIN PROTEIN, PUTATIVE (AFU_ORTHOLOGUE AFUA_1G01850)-RELATED"/>
    <property type="match status" value="1"/>
</dbReference>
<protein>
    <recommendedName>
        <fullName evidence="6">Zn(2)-C6 fungal-type domain-containing protein</fullName>
    </recommendedName>
</protein>
<feature type="compositionally biased region" description="Polar residues" evidence="3">
    <location>
        <begin position="150"/>
        <end position="161"/>
    </location>
</feature>
<dbReference type="GO" id="GO:0005634">
    <property type="term" value="C:nucleus"/>
    <property type="evidence" value="ECO:0007669"/>
    <property type="project" value="UniProtKB-SubCell"/>
</dbReference>
<feature type="region of interest" description="Disordered" evidence="3">
    <location>
        <begin position="1"/>
        <end position="22"/>
    </location>
</feature>
<evidence type="ECO:0000313" key="5">
    <source>
        <dbReference type="Proteomes" id="UP001148312"/>
    </source>
</evidence>